<organism evidence="2 3">
    <name type="scientific">Desulfosporosinus acididurans</name>
    <dbReference type="NCBI Taxonomy" id="476652"/>
    <lineage>
        <taxon>Bacteria</taxon>
        <taxon>Bacillati</taxon>
        <taxon>Bacillota</taxon>
        <taxon>Clostridia</taxon>
        <taxon>Eubacteriales</taxon>
        <taxon>Desulfitobacteriaceae</taxon>
        <taxon>Desulfosporosinus</taxon>
    </lineage>
</organism>
<protein>
    <recommendedName>
        <fullName evidence="4">DUF3789 domain-containing protein</fullName>
    </recommendedName>
</protein>
<comment type="caution">
    <text evidence="2">The sequence shown here is derived from an EMBL/GenBank/DDBJ whole genome shotgun (WGS) entry which is preliminary data.</text>
</comment>
<name>A0A0J1FTC9_9FIRM</name>
<dbReference type="AlphaFoldDB" id="A0A0J1FTC9"/>
<evidence type="ECO:0008006" key="4">
    <source>
        <dbReference type="Google" id="ProtNLM"/>
    </source>
</evidence>
<evidence type="ECO:0000256" key="1">
    <source>
        <dbReference type="SAM" id="Phobius"/>
    </source>
</evidence>
<gene>
    <name evidence="2" type="ORF">DEAC_c13980</name>
</gene>
<reference evidence="2 3" key="1">
    <citation type="submission" date="2015-06" db="EMBL/GenBank/DDBJ databases">
        <title>Draft genome of the moderately acidophilic sulfate reducer Candidatus Desulfosporosinus acididurans strain M1.</title>
        <authorList>
            <person name="Poehlein A."/>
            <person name="Petzsch P."/>
            <person name="Johnson B.D."/>
            <person name="Schloemann M."/>
            <person name="Daniel R."/>
            <person name="Muehling M."/>
        </authorList>
    </citation>
    <scope>NUCLEOTIDE SEQUENCE [LARGE SCALE GENOMIC DNA]</scope>
    <source>
        <strain evidence="2 3">M1</strain>
    </source>
</reference>
<evidence type="ECO:0000313" key="3">
    <source>
        <dbReference type="Proteomes" id="UP000036356"/>
    </source>
</evidence>
<dbReference type="EMBL" id="LDZY01000004">
    <property type="protein sequence ID" value="KLU66730.1"/>
    <property type="molecule type" value="Genomic_DNA"/>
</dbReference>
<dbReference type="Proteomes" id="UP000036356">
    <property type="component" value="Unassembled WGS sequence"/>
</dbReference>
<feature type="transmembrane region" description="Helical" evidence="1">
    <location>
        <begin position="6"/>
        <end position="27"/>
    </location>
</feature>
<proteinExistence type="predicted"/>
<sequence>MMFGFGLFLGGFIGTLVGIVTCSLMVMAKDADERMGIDE</sequence>
<keyword evidence="1" id="KW-0812">Transmembrane</keyword>
<keyword evidence="1" id="KW-0472">Membrane</keyword>
<evidence type="ECO:0000313" key="2">
    <source>
        <dbReference type="EMBL" id="KLU66730.1"/>
    </source>
</evidence>
<dbReference type="PATRIC" id="fig|476652.3.peg.1434"/>
<accession>A0A0J1FTC9</accession>
<keyword evidence="1" id="KW-1133">Transmembrane helix</keyword>
<keyword evidence="3" id="KW-1185">Reference proteome</keyword>